<dbReference type="GO" id="GO:0007015">
    <property type="term" value="P:actin filament organization"/>
    <property type="evidence" value="ECO:0007669"/>
    <property type="project" value="InterPro"/>
</dbReference>
<feature type="domain" description="VHS" evidence="3">
    <location>
        <begin position="132"/>
        <end position="254"/>
    </location>
</feature>
<dbReference type="SUPFAM" id="SSF89009">
    <property type="entry name" value="GAT-like domain"/>
    <property type="match status" value="1"/>
</dbReference>
<organism evidence="4 5">
    <name type="scientific">Exophiala bonariae</name>
    <dbReference type="NCBI Taxonomy" id="1690606"/>
    <lineage>
        <taxon>Eukaryota</taxon>
        <taxon>Fungi</taxon>
        <taxon>Dikarya</taxon>
        <taxon>Ascomycota</taxon>
        <taxon>Pezizomycotina</taxon>
        <taxon>Eurotiomycetes</taxon>
        <taxon>Chaetothyriomycetidae</taxon>
        <taxon>Chaetothyriales</taxon>
        <taxon>Herpotrichiellaceae</taxon>
        <taxon>Exophiala</taxon>
    </lineage>
</organism>
<evidence type="ECO:0000256" key="2">
    <source>
        <dbReference type="SAM" id="MobiDB-lite"/>
    </source>
</evidence>
<feature type="compositionally biased region" description="Polar residues" evidence="2">
    <location>
        <begin position="250"/>
        <end position="261"/>
    </location>
</feature>
<dbReference type="CDD" id="cd16980">
    <property type="entry name" value="VHS_Lsb5"/>
    <property type="match status" value="1"/>
</dbReference>
<dbReference type="CDD" id="cd14232">
    <property type="entry name" value="GAT_LSB5"/>
    <property type="match status" value="1"/>
</dbReference>
<dbReference type="PANTHER" id="PTHR47789">
    <property type="entry name" value="LAS SEVENTEEN-BINDING PROTEIN 5"/>
    <property type="match status" value="1"/>
</dbReference>
<feature type="compositionally biased region" description="Acidic residues" evidence="2">
    <location>
        <begin position="507"/>
        <end position="523"/>
    </location>
</feature>
<dbReference type="GO" id="GO:0006897">
    <property type="term" value="P:endocytosis"/>
    <property type="evidence" value="ECO:0007669"/>
    <property type="project" value="InterPro"/>
</dbReference>
<gene>
    <name evidence="4" type="ORF">LTR84_012054</name>
</gene>
<comment type="subunit">
    <text evidence="1">Component of the ESCRT-0 complex composed of HSE1 and VPS27.</text>
</comment>
<dbReference type="GeneID" id="89980201"/>
<feature type="compositionally biased region" description="Polar residues" evidence="2">
    <location>
        <begin position="445"/>
        <end position="455"/>
    </location>
</feature>
<dbReference type="GO" id="GO:0030479">
    <property type="term" value="C:actin cortical patch"/>
    <property type="evidence" value="ECO:0007669"/>
    <property type="project" value="TreeGrafter"/>
</dbReference>
<protein>
    <recommendedName>
        <fullName evidence="3">VHS domain-containing protein</fullName>
    </recommendedName>
</protein>
<keyword evidence="5" id="KW-1185">Reference proteome</keyword>
<dbReference type="PANTHER" id="PTHR47789:SF1">
    <property type="entry name" value="LAS SEVENTEEN-BINDING PROTEIN 5"/>
    <property type="match status" value="1"/>
</dbReference>
<dbReference type="EMBL" id="JAVRRD010000007">
    <property type="protein sequence ID" value="KAK5056523.1"/>
    <property type="molecule type" value="Genomic_DNA"/>
</dbReference>
<feature type="compositionally biased region" description="Basic and acidic residues" evidence="2">
    <location>
        <begin position="263"/>
        <end position="293"/>
    </location>
</feature>
<comment type="caution">
    <text evidence="4">The sequence shown here is derived from an EMBL/GenBank/DDBJ whole genome shotgun (WGS) entry which is preliminary data.</text>
</comment>
<dbReference type="InterPro" id="IPR002014">
    <property type="entry name" value="VHS_dom"/>
</dbReference>
<feature type="compositionally biased region" description="Pro residues" evidence="2">
    <location>
        <begin position="472"/>
        <end position="491"/>
    </location>
</feature>
<name>A0AAV9NIU6_9EURO</name>
<feature type="compositionally biased region" description="Basic and acidic residues" evidence="2">
    <location>
        <begin position="524"/>
        <end position="547"/>
    </location>
</feature>
<dbReference type="Gene3D" id="1.20.58.160">
    <property type="match status" value="1"/>
</dbReference>
<dbReference type="RefSeq" id="XP_064708239.1">
    <property type="nucleotide sequence ID" value="XM_064855579.1"/>
</dbReference>
<proteinExistence type="predicted"/>
<accession>A0AAV9NIU6</accession>
<dbReference type="InterPro" id="IPR008942">
    <property type="entry name" value="ENTH_VHS"/>
</dbReference>
<dbReference type="InterPro" id="IPR044103">
    <property type="entry name" value="GAT_LSB5"/>
</dbReference>
<evidence type="ECO:0000313" key="5">
    <source>
        <dbReference type="Proteomes" id="UP001358417"/>
    </source>
</evidence>
<dbReference type="Pfam" id="PF00790">
    <property type="entry name" value="VHS"/>
    <property type="match status" value="1"/>
</dbReference>
<dbReference type="Gene3D" id="1.25.40.90">
    <property type="match status" value="1"/>
</dbReference>
<reference evidence="4 5" key="1">
    <citation type="submission" date="2023-08" db="EMBL/GenBank/DDBJ databases">
        <title>Black Yeasts Isolated from many extreme environments.</title>
        <authorList>
            <person name="Coleine C."/>
            <person name="Stajich J.E."/>
            <person name="Selbmann L."/>
        </authorList>
    </citation>
    <scope>NUCLEOTIDE SEQUENCE [LARGE SCALE GENOMIC DNA]</scope>
    <source>
        <strain evidence="4 5">CCFEE 5792</strain>
    </source>
</reference>
<evidence type="ECO:0000256" key="1">
    <source>
        <dbReference type="ARBA" id="ARBA00011446"/>
    </source>
</evidence>
<dbReference type="GO" id="GO:0007034">
    <property type="term" value="P:vacuolar transport"/>
    <property type="evidence" value="ECO:0007669"/>
    <property type="project" value="UniProtKB-ARBA"/>
</dbReference>
<dbReference type="Proteomes" id="UP001358417">
    <property type="component" value="Unassembled WGS sequence"/>
</dbReference>
<evidence type="ECO:0000259" key="3">
    <source>
        <dbReference type="PROSITE" id="PS50179"/>
    </source>
</evidence>
<dbReference type="GO" id="GO:0035091">
    <property type="term" value="F:phosphatidylinositol binding"/>
    <property type="evidence" value="ECO:0007669"/>
    <property type="project" value="InterPro"/>
</dbReference>
<dbReference type="SMART" id="SM00288">
    <property type="entry name" value="VHS"/>
    <property type="match status" value="1"/>
</dbReference>
<dbReference type="GO" id="GO:0051666">
    <property type="term" value="P:actin cortical patch localization"/>
    <property type="evidence" value="ECO:0007669"/>
    <property type="project" value="TreeGrafter"/>
</dbReference>
<feature type="region of interest" description="Disordered" evidence="2">
    <location>
        <begin position="242"/>
        <end position="332"/>
    </location>
</feature>
<dbReference type="PROSITE" id="PS50179">
    <property type="entry name" value="VHS"/>
    <property type="match status" value="1"/>
</dbReference>
<dbReference type="GO" id="GO:0043130">
    <property type="term" value="F:ubiquitin binding"/>
    <property type="evidence" value="ECO:0007669"/>
    <property type="project" value="InterPro"/>
</dbReference>
<dbReference type="InterPro" id="IPR045007">
    <property type="entry name" value="LSB5"/>
</dbReference>
<feature type="region of interest" description="Disordered" evidence="2">
    <location>
        <begin position="432"/>
        <end position="547"/>
    </location>
</feature>
<sequence length="547" mass="61583">MPTHLSLFLVHAPACTPDAGFVDLISNGNDEKNEVDELEHLIGEEGGPAECECCGRRKIHQTFDAYPKQSYPQVIPRRRPPPEIRGCKRLLISLLHIACCYRSRRKFQLITRYHYHKQKKPFSAVSVHVEQLTSETYEEDDLAGVPELLEVIKLQATGSQEVARALRKKLKYGNAHRQLRALSILDGLLQNGGSRVQRALLSDGPLLERLRIAAVDPLSDQDVRTKCKDLFGQWVASSKDNPGLEGAKSLYNQLPKTQKPAQQRREQSRVLRETEEDVQRERELEMSRDRSDSIPRMGEPASPPTSRKLHSPVTLGQSSTFSPKKVKKDKKGKVKGFNLEREKPQILQGIAASSVASTGLNNALRLVNRERERVSDNPEVMKRFETCKQLRRQILRYIQFVETEEFLGGLIHANEELVTALMAFEVMDKSVDDDSDSEMEEAQHLSRQAAKSEQAATREAEKMVAGLSISAPPKPPRPSPPAHIAMPPPRPTAVSPRNFNKSRQVESESESESELDDDDPDDPFGDKNAMKTPDPDLGRKGYTWREV</sequence>
<evidence type="ECO:0000313" key="4">
    <source>
        <dbReference type="EMBL" id="KAK5056523.1"/>
    </source>
</evidence>
<dbReference type="AlphaFoldDB" id="A0AAV9NIU6"/>
<dbReference type="SUPFAM" id="SSF48464">
    <property type="entry name" value="ENTH/VHS domain"/>
    <property type="match status" value="1"/>
</dbReference>
<dbReference type="InterPro" id="IPR038425">
    <property type="entry name" value="GAT_sf"/>
</dbReference>